<dbReference type="InterPro" id="IPR001638">
    <property type="entry name" value="Solute-binding_3/MltF_N"/>
</dbReference>
<gene>
    <name evidence="3" type="ORF">LAL4801_03957</name>
</gene>
<dbReference type="AlphaFoldDB" id="A0A0M6Y5Y2"/>
<dbReference type="Pfam" id="PF00497">
    <property type="entry name" value="SBP_bac_3"/>
    <property type="match status" value="1"/>
</dbReference>
<dbReference type="RefSeq" id="WP_187306599.1">
    <property type="nucleotide sequence ID" value="NZ_CXST01000002.1"/>
</dbReference>
<reference evidence="4" key="1">
    <citation type="submission" date="2015-07" db="EMBL/GenBank/DDBJ databases">
        <authorList>
            <person name="Rodrigo-Torres Lidia"/>
            <person name="Arahal R.David."/>
        </authorList>
    </citation>
    <scope>NUCLEOTIDE SEQUENCE [LARGE SCALE GENOMIC DNA]</scope>
    <source>
        <strain evidence="4">CECT 4801</strain>
    </source>
</reference>
<keyword evidence="1" id="KW-0732">Signal</keyword>
<dbReference type="PANTHER" id="PTHR35936">
    <property type="entry name" value="MEMBRANE-BOUND LYTIC MUREIN TRANSGLYCOSYLASE F"/>
    <property type="match status" value="1"/>
</dbReference>
<organism evidence="3 4">
    <name type="scientific">Roseibium aggregatum</name>
    <dbReference type="NCBI Taxonomy" id="187304"/>
    <lineage>
        <taxon>Bacteria</taxon>
        <taxon>Pseudomonadati</taxon>
        <taxon>Pseudomonadota</taxon>
        <taxon>Alphaproteobacteria</taxon>
        <taxon>Hyphomicrobiales</taxon>
        <taxon>Stappiaceae</taxon>
        <taxon>Roseibium</taxon>
    </lineage>
</organism>
<dbReference type="PANTHER" id="PTHR35936:SF25">
    <property type="entry name" value="ABC TRANSPORTER SUBSTRATE-BINDING PROTEIN"/>
    <property type="match status" value="1"/>
</dbReference>
<dbReference type="SUPFAM" id="SSF53850">
    <property type="entry name" value="Periplasmic binding protein-like II"/>
    <property type="match status" value="1"/>
</dbReference>
<evidence type="ECO:0000313" key="4">
    <source>
        <dbReference type="Proteomes" id="UP000048926"/>
    </source>
</evidence>
<accession>A0A0M6Y5Y2</accession>
<protein>
    <submittedName>
        <fullName evidence="3">Lysine-arginine-ornithine-binding periplasmic protein</fullName>
    </submittedName>
</protein>
<sequence length="276" mass="30396">MTVNGLAGSSCRLVLIQLKTLLAGAVLSILALAVHPAKADIVRIAVGEWPPYFSESDEGYGTYAKVVAKAFELEGLTVEYGFFPWKRALLEAQSGRWQASAGWGKTAEREPFFHFCDAVLVEREQFFYSSDRPVNAQNVQDLSGLSLGALDGAALGEDLDKLVTADQITVYRQSSLADLFKMLDVGRVDVVMGNGEVAADALADAFSPEETTRFKSLENVNVLWDYRVIVSRNIESGEELCTRFNQGLRKLRDTGEYDRLLWPERDGEGQSQASPS</sequence>
<proteinExistence type="predicted"/>
<evidence type="ECO:0000259" key="2">
    <source>
        <dbReference type="SMART" id="SM00062"/>
    </source>
</evidence>
<evidence type="ECO:0000313" key="3">
    <source>
        <dbReference type="EMBL" id="CTQ45505.1"/>
    </source>
</evidence>
<dbReference type="Proteomes" id="UP000048926">
    <property type="component" value="Unassembled WGS sequence"/>
</dbReference>
<dbReference type="SMART" id="SM00062">
    <property type="entry name" value="PBPb"/>
    <property type="match status" value="1"/>
</dbReference>
<dbReference type="EMBL" id="CXST01000002">
    <property type="protein sequence ID" value="CTQ45505.1"/>
    <property type="molecule type" value="Genomic_DNA"/>
</dbReference>
<keyword evidence="4" id="KW-1185">Reference proteome</keyword>
<evidence type="ECO:0000256" key="1">
    <source>
        <dbReference type="ARBA" id="ARBA00022729"/>
    </source>
</evidence>
<dbReference type="Gene3D" id="3.40.190.10">
    <property type="entry name" value="Periplasmic binding protein-like II"/>
    <property type="match status" value="2"/>
</dbReference>
<name>A0A0M6Y5Y2_9HYPH</name>
<feature type="domain" description="Solute-binding protein family 3/N-terminal" evidence="2">
    <location>
        <begin position="41"/>
        <end position="268"/>
    </location>
</feature>
<dbReference type="STRING" id="187304.B0E33_03565"/>